<evidence type="ECO:0000313" key="3">
    <source>
        <dbReference type="Proteomes" id="UP000032452"/>
    </source>
</evidence>
<comment type="caution">
    <text evidence="2">The sequence shown here is derived from an EMBL/GenBank/DDBJ whole genome shotgun (WGS) entry which is preliminary data.</text>
</comment>
<gene>
    <name evidence="2" type="ORF">UH38_19625</name>
</gene>
<feature type="domain" description="HTH cro/C1-type" evidence="1">
    <location>
        <begin position="18"/>
        <end position="66"/>
    </location>
</feature>
<dbReference type="InterPro" id="IPR001387">
    <property type="entry name" value="Cro/C1-type_HTH"/>
</dbReference>
<dbReference type="STRING" id="1618023.UH38_19625"/>
<dbReference type="Gene3D" id="1.10.260.40">
    <property type="entry name" value="lambda repressor-like DNA-binding domains"/>
    <property type="match status" value="1"/>
</dbReference>
<evidence type="ECO:0000313" key="2">
    <source>
        <dbReference type="EMBL" id="KJH70204.1"/>
    </source>
</evidence>
<sequence length="80" mass="9081">MLVNKLLLISQPRIGALIREIRLETGLTQEQFASQLGVTCSTMNRWERGRSKPSPLAIQKIEQLLEQMGKKDLLAKYLAD</sequence>
<evidence type="ECO:0000259" key="1">
    <source>
        <dbReference type="PROSITE" id="PS50943"/>
    </source>
</evidence>
<dbReference type="EMBL" id="JYON01000026">
    <property type="protein sequence ID" value="KJH70204.1"/>
    <property type="molecule type" value="Genomic_DNA"/>
</dbReference>
<accession>A0A0D8ZP14</accession>
<protein>
    <submittedName>
        <fullName evidence="2">XRE family transcriptional regulator</fullName>
    </submittedName>
</protein>
<name>A0A0D8ZP14_9CYAN</name>
<dbReference type="CDD" id="cd00093">
    <property type="entry name" value="HTH_XRE"/>
    <property type="match status" value="1"/>
</dbReference>
<dbReference type="SUPFAM" id="SSF47413">
    <property type="entry name" value="lambda repressor-like DNA-binding domains"/>
    <property type="match status" value="1"/>
</dbReference>
<dbReference type="Pfam" id="PF01381">
    <property type="entry name" value="HTH_3"/>
    <property type="match status" value="1"/>
</dbReference>
<dbReference type="OrthoDB" id="9801008at2"/>
<dbReference type="SMART" id="SM00530">
    <property type="entry name" value="HTH_XRE"/>
    <property type="match status" value="1"/>
</dbReference>
<dbReference type="PROSITE" id="PS50943">
    <property type="entry name" value="HTH_CROC1"/>
    <property type="match status" value="1"/>
</dbReference>
<dbReference type="AlphaFoldDB" id="A0A0D8ZP14"/>
<dbReference type="RefSeq" id="WP_045056388.1">
    <property type="nucleotide sequence ID" value="NZ_CAWMDP010000019.1"/>
</dbReference>
<dbReference type="GO" id="GO:0003677">
    <property type="term" value="F:DNA binding"/>
    <property type="evidence" value="ECO:0007669"/>
    <property type="project" value="InterPro"/>
</dbReference>
<proteinExistence type="predicted"/>
<dbReference type="Proteomes" id="UP000032452">
    <property type="component" value="Unassembled WGS sequence"/>
</dbReference>
<keyword evidence="3" id="KW-1185">Reference proteome</keyword>
<dbReference type="InterPro" id="IPR010982">
    <property type="entry name" value="Lambda_DNA-bd_dom_sf"/>
</dbReference>
<reference evidence="2 3" key="1">
    <citation type="submission" date="2015-02" db="EMBL/GenBank/DDBJ databases">
        <title>Draft genome of a novel marine cyanobacterium (Chroococcales) isolated from South Atlantic Ocean.</title>
        <authorList>
            <person name="Rigonato J."/>
            <person name="Alvarenga D.O."/>
            <person name="Branco L.H."/>
            <person name="Varani A.M."/>
            <person name="Brandini F.P."/>
            <person name="Fiore M.F."/>
        </authorList>
    </citation>
    <scope>NUCLEOTIDE SEQUENCE [LARGE SCALE GENOMIC DNA]</scope>
    <source>
        <strain evidence="2 3">CENA595</strain>
    </source>
</reference>
<organism evidence="2 3">
    <name type="scientific">Aliterella atlantica CENA595</name>
    <dbReference type="NCBI Taxonomy" id="1618023"/>
    <lineage>
        <taxon>Bacteria</taxon>
        <taxon>Bacillati</taxon>
        <taxon>Cyanobacteriota</taxon>
        <taxon>Cyanophyceae</taxon>
        <taxon>Chroococcidiopsidales</taxon>
        <taxon>Aliterellaceae</taxon>
        <taxon>Aliterella</taxon>
    </lineage>
</organism>